<dbReference type="EMBL" id="CAICTM010000372">
    <property type="protein sequence ID" value="CAB9509059.1"/>
    <property type="molecule type" value="Genomic_DNA"/>
</dbReference>
<evidence type="ECO:0000313" key="1">
    <source>
        <dbReference type="EMBL" id="CAB9509059.1"/>
    </source>
</evidence>
<dbReference type="Proteomes" id="UP001153069">
    <property type="component" value="Unassembled WGS sequence"/>
</dbReference>
<evidence type="ECO:0008006" key="3">
    <source>
        <dbReference type="Google" id="ProtNLM"/>
    </source>
</evidence>
<proteinExistence type="predicted"/>
<evidence type="ECO:0000313" key="2">
    <source>
        <dbReference type="Proteomes" id="UP001153069"/>
    </source>
</evidence>
<organism evidence="1 2">
    <name type="scientific">Seminavis robusta</name>
    <dbReference type="NCBI Taxonomy" id="568900"/>
    <lineage>
        <taxon>Eukaryota</taxon>
        <taxon>Sar</taxon>
        <taxon>Stramenopiles</taxon>
        <taxon>Ochrophyta</taxon>
        <taxon>Bacillariophyta</taxon>
        <taxon>Bacillariophyceae</taxon>
        <taxon>Bacillariophycidae</taxon>
        <taxon>Naviculales</taxon>
        <taxon>Naviculaceae</taxon>
        <taxon>Seminavis</taxon>
    </lineage>
</organism>
<reference evidence="1" key="1">
    <citation type="submission" date="2020-06" db="EMBL/GenBank/DDBJ databases">
        <authorList>
            <consortium name="Plant Systems Biology data submission"/>
        </authorList>
    </citation>
    <scope>NUCLEOTIDE SEQUENCE</scope>
    <source>
        <strain evidence="1">D6</strain>
    </source>
</reference>
<comment type="caution">
    <text evidence="1">The sequence shown here is derived from an EMBL/GenBank/DDBJ whole genome shotgun (WGS) entry which is preliminary data.</text>
</comment>
<accession>A0A9N8DZU7</accession>
<keyword evidence="2" id="KW-1185">Reference proteome</keyword>
<dbReference type="AlphaFoldDB" id="A0A9N8DZU7"/>
<sequence>MDTLSDDLLVRIWSYVGGGGDDGVDTKNRPKFTKVEVAAAAQHTLVPVCQKWKDLFEQRTKEITGLFLEWTCDTRVPTPIEAAKIAWLLQRKKQNNVLGSVVITSESSHPMLPHQVRQVMQECDTDHVKSVEWYETSSSGKQSSKKRGGASQQFLDLVASECPSVQHLHLNLPLLYIRADHRLVQKLRLSSLTTLQLVFTEQLWFSCTGTYGGENVLAHHVDGTMIQGLLQGLPNLQELFFHVQCTSGALEEREQPHFVIRSNNLRLLSLEGLGWVTCHCPKLQRFLYDSGSLYRNTTVLPVISSQSQFDALESQMTPGSGDIGDDGALTMVTTNNALAVLGLEQVHPDGCVCTVKNFPYFYEKGYPNYQECLQKALRRRNQVH</sequence>
<protein>
    <recommendedName>
        <fullName evidence="3">F-box domain-containing protein</fullName>
    </recommendedName>
</protein>
<gene>
    <name evidence="1" type="ORF">SEMRO_373_G129040.1</name>
</gene>
<name>A0A9N8DZU7_9STRA</name>